<keyword evidence="4" id="KW-1185">Reference proteome</keyword>
<feature type="compositionally biased region" description="Low complexity" evidence="1">
    <location>
        <begin position="323"/>
        <end position="334"/>
    </location>
</feature>
<feature type="region of interest" description="Disordered" evidence="1">
    <location>
        <begin position="22"/>
        <end position="216"/>
    </location>
</feature>
<organism evidence="3 4">
    <name type="scientific">Riccia sorocarpa</name>
    <dbReference type="NCBI Taxonomy" id="122646"/>
    <lineage>
        <taxon>Eukaryota</taxon>
        <taxon>Viridiplantae</taxon>
        <taxon>Streptophyta</taxon>
        <taxon>Embryophyta</taxon>
        <taxon>Marchantiophyta</taxon>
        <taxon>Marchantiopsida</taxon>
        <taxon>Marchantiidae</taxon>
        <taxon>Marchantiales</taxon>
        <taxon>Ricciaceae</taxon>
        <taxon>Riccia</taxon>
    </lineage>
</organism>
<dbReference type="Gene3D" id="1.10.10.60">
    <property type="entry name" value="Homeodomain-like"/>
    <property type="match status" value="1"/>
</dbReference>
<gene>
    <name evidence="3" type="ORF">R1sor_013007</name>
</gene>
<evidence type="ECO:0000256" key="1">
    <source>
        <dbReference type="SAM" id="MobiDB-lite"/>
    </source>
</evidence>
<dbReference type="PANTHER" id="PTHR33492">
    <property type="entry name" value="OSJNBA0043A12.37 PROTEIN-RELATED"/>
    <property type="match status" value="1"/>
</dbReference>
<evidence type="ECO:0000259" key="2">
    <source>
        <dbReference type="PROSITE" id="PS50090"/>
    </source>
</evidence>
<proteinExistence type="predicted"/>
<dbReference type="PROSITE" id="PS50090">
    <property type="entry name" value="MYB_LIKE"/>
    <property type="match status" value="1"/>
</dbReference>
<feature type="region of interest" description="Disordered" evidence="1">
    <location>
        <begin position="679"/>
        <end position="741"/>
    </location>
</feature>
<comment type="caution">
    <text evidence="3">The sequence shown here is derived from an EMBL/GenBank/DDBJ whole genome shotgun (WGS) entry which is preliminary data.</text>
</comment>
<dbReference type="Proteomes" id="UP001633002">
    <property type="component" value="Unassembled WGS sequence"/>
</dbReference>
<feature type="compositionally biased region" description="Basic and acidic residues" evidence="1">
    <location>
        <begin position="184"/>
        <end position="207"/>
    </location>
</feature>
<feature type="compositionally biased region" description="Polar residues" evidence="1">
    <location>
        <begin position="43"/>
        <end position="65"/>
    </location>
</feature>
<feature type="domain" description="Myb-like" evidence="2">
    <location>
        <begin position="557"/>
        <end position="628"/>
    </location>
</feature>
<feature type="compositionally biased region" description="Basic and acidic residues" evidence="1">
    <location>
        <begin position="135"/>
        <end position="147"/>
    </location>
</feature>
<dbReference type="InterPro" id="IPR044822">
    <property type="entry name" value="Myb_DNA-bind_4"/>
</dbReference>
<sequence length="817" mass="88288">MKPAENVWDAIAADLAAVTAATDGTDEKTSEELVGEAQKGKNSESTNDSGTSRPEPSPNGIQDGNNEGAELDTNGNNSSNTLRRYVVKEEPQGGGKVVNNPPAPLIIPKQEEGEEESAQDVVEILSDSSDEEGDHADACKGDEKNKAENILGKRNRSFDKSSSGGSGKKTKFQLSDSSDGAEISQKEQTEGTTRSEETASRAQEQRYKPLWGDSTGTTMPLLPGLEKFRRVFTSLNTACGYLLKQQLVPSWQNVKQAIQQISGDSEPISVEDVRRLAQMFPRMVILSQFSGGGEDASFHIELFNPSEAPRVDRLGTANAVGADSFKSSNSSDPKSAGKQVSDAEAKDLVEKRQIAFQLSLAQMAVHFQVSAAAGERLFGDVITSIRSLGPQSGMVPVSGDERAKHNSRHMLPATLRGPSHEGRHTLGPPLLPLPTQPIGLPPASLMPPQLQHGFMNMSGGYTGMPFPLPVQPTNAFGPFSSFSKSQANNYAGYQLSNLPPLPNFNAVPSIPPSPVSPPSNSVAHKSQSTVTPLVVDVPEAPAAPVSSPYHGMSLNKAKRRRSRNWDNWEVVLLVQAKKTEWERPESSSGKERFDTAVERWKRVESFLKENKVVDRDAAACKNKWESILSDYKSIKDWNRKPGNTVYSLLSPAEKKAANLPAVFPPSVIELMDTFSFSGKSSASHAPMADSLTRNNSTVGIGAPSGEDASGPEDNGEAHASRKGGGGTQGPAGRKKKSSSSPLVAAFDRLSANVLSLEKARDERSERIWALENRKYDLEKSKFELQARKVEAEREDRKGLVRVLGNLAGAFHRIADKM</sequence>
<evidence type="ECO:0000313" key="4">
    <source>
        <dbReference type="Proteomes" id="UP001633002"/>
    </source>
</evidence>
<dbReference type="AlphaFoldDB" id="A0ABD3H5H4"/>
<protein>
    <recommendedName>
        <fullName evidence="2">Myb-like domain-containing protein</fullName>
    </recommendedName>
</protein>
<feature type="region of interest" description="Disordered" evidence="1">
    <location>
        <begin position="322"/>
        <end position="343"/>
    </location>
</feature>
<dbReference type="EMBL" id="JBJQOH010000004">
    <property type="protein sequence ID" value="KAL3686698.1"/>
    <property type="molecule type" value="Genomic_DNA"/>
</dbReference>
<dbReference type="Pfam" id="PF13837">
    <property type="entry name" value="Myb_DNA-bind_4"/>
    <property type="match status" value="1"/>
</dbReference>
<accession>A0ABD3H5H4</accession>
<evidence type="ECO:0000313" key="3">
    <source>
        <dbReference type="EMBL" id="KAL3686698.1"/>
    </source>
</evidence>
<feature type="compositionally biased region" description="Polar residues" evidence="1">
    <location>
        <begin position="73"/>
        <end position="82"/>
    </location>
</feature>
<dbReference type="PANTHER" id="PTHR33492:SF19">
    <property type="entry name" value="MYB-LIKE DOMAIN-CONTAINING PROTEIN"/>
    <property type="match status" value="1"/>
</dbReference>
<name>A0ABD3H5H4_9MARC</name>
<reference evidence="3 4" key="1">
    <citation type="submission" date="2024-09" db="EMBL/GenBank/DDBJ databases">
        <title>Chromosome-scale assembly of Riccia sorocarpa.</title>
        <authorList>
            <person name="Paukszto L."/>
        </authorList>
    </citation>
    <scope>NUCLEOTIDE SEQUENCE [LARGE SCALE GENOMIC DNA]</scope>
    <source>
        <strain evidence="3">LP-2024</strain>
        <tissue evidence="3">Aerial parts of the thallus</tissue>
    </source>
</reference>
<dbReference type="InterPro" id="IPR001005">
    <property type="entry name" value="SANT/Myb"/>
</dbReference>